<keyword evidence="5" id="KW-1185">Reference proteome</keyword>
<accession>A0A2S2DEB6</accession>
<gene>
    <name evidence="4" type="ORF">DIR46_04055</name>
</gene>
<evidence type="ECO:0000256" key="1">
    <source>
        <dbReference type="ARBA" id="ARBA00023125"/>
    </source>
</evidence>
<dbReference type="OrthoDB" id="9045337at2"/>
<evidence type="ECO:0000259" key="3">
    <source>
        <dbReference type="PROSITE" id="PS51755"/>
    </source>
</evidence>
<dbReference type="InterPro" id="IPR016032">
    <property type="entry name" value="Sig_transdc_resp-reg_C-effctor"/>
</dbReference>
<keyword evidence="1 2" id="KW-0238">DNA-binding</keyword>
<proteinExistence type="predicted"/>
<organism evidence="4 5">
    <name type="scientific">Massilia oculi</name>
    <dbReference type="NCBI Taxonomy" id="945844"/>
    <lineage>
        <taxon>Bacteria</taxon>
        <taxon>Pseudomonadati</taxon>
        <taxon>Pseudomonadota</taxon>
        <taxon>Betaproteobacteria</taxon>
        <taxon>Burkholderiales</taxon>
        <taxon>Oxalobacteraceae</taxon>
        <taxon>Telluria group</taxon>
        <taxon>Massilia</taxon>
    </lineage>
</organism>
<dbReference type="SMART" id="SM00862">
    <property type="entry name" value="Trans_reg_C"/>
    <property type="match status" value="1"/>
</dbReference>
<dbReference type="Pfam" id="PF00486">
    <property type="entry name" value="Trans_reg_C"/>
    <property type="match status" value="1"/>
</dbReference>
<dbReference type="SUPFAM" id="SSF46894">
    <property type="entry name" value="C-terminal effector domain of the bipartite response regulators"/>
    <property type="match status" value="1"/>
</dbReference>
<name>A0A2S2DEB6_9BURK</name>
<dbReference type="AlphaFoldDB" id="A0A2S2DEB6"/>
<feature type="domain" description="OmpR/PhoB-type" evidence="3">
    <location>
        <begin position="36"/>
        <end position="133"/>
    </location>
</feature>
<protein>
    <recommendedName>
        <fullName evidence="3">OmpR/PhoB-type domain-containing protein</fullName>
    </recommendedName>
</protein>
<dbReference type="GO" id="GO:0000160">
    <property type="term" value="P:phosphorelay signal transduction system"/>
    <property type="evidence" value="ECO:0007669"/>
    <property type="project" value="InterPro"/>
</dbReference>
<dbReference type="GO" id="GO:0003677">
    <property type="term" value="F:DNA binding"/>
    <property type="evidence" value="ECO:0007669"/>
    <property type="project" value="UniProtKB-UniRule"/>
</dbReference>
<evidence type="ECO:0000313" key="5">
    <source>
        <dbReference type="Proteomes" id="UP000245820"/>
    </source>
</evidence>
<dbReference type="Gene3D" id="1.10.10.10">
    <property type="entry name" value="Winged helix-like DNA-binding domain superfamily/Winged helix DNA-binding domain"/>
    <property type="match status" value="1"/>
</dbReference>
<evidence type="ECO:0000313" key="4">
    <source>
        <dbReference type="EMBL" id="AWL03695.1"/>
    </source>
</evidence>
<reference evidence="4 5" key="1">
    <citation type="submission" date="2018-05" db="EMBL/GenBank/DDBJ databases">
        <title>Complete genome sequence of Massilia oculi sp. nov. CCUG 43427T (=DSM 26321T), the type strain of M. oculi, and comparison with genome sequences of other Massilia strains.</title>
        <authorList>
            <person name="Zhu B."/>
        </authorList>
    </citation>
    <scope>NUCLEOTIDE SEQUENCE [LARGE SCALE GENOMIC DNA]</scope>
    <source>
        <strain evidence="4 5">CCUG 43427</strain>
    </source>
</reference>
<dbReference type="InterPro" id="IPR036388">
    <property type="entry name" value="WH-like_DNA-bd_sf"/>
</dbReference>
<dbReference type="Proteomes" id="UP000245820">
    <property type="component" value="Chromosome"/>
</dbReference>
<dbReference type="InterPro" id="IPR001867">
    <property type="entry name" value="OmpR/PhoB-type_DNA-bd"/>
</dbReference>
<dbReference type="KEGG" id="mtim:DIR46_04055"/>
<evidence type="ECO:0000256" key="2">
    <source>
        <dbReference type="PROSITE-ProRule" id="PRU01091"/>
    </source>
</evidence>
<feature type="DNA-binding region" description="OmpR/PhoB-type" evidence="2">
    <location>
        <begin position="36"/>
        <end position="133"/>
    </location>
</feature>
<dbReference type="PROSITE" id="PS51755">
    <property type="entry name" value="OMPR_PHOB"/>
    <property type="match status" value="1"/>
</dbReference>
<dbReference type="GO" id="GO:0006355">
    <property type="term" value="P:regulation of DNA-templated transcription"/>
    <property type="evidence" value="ECO:0007669"/>
    <property type="project" value="InterPro"/>
</dbReference>
<sequence>MPPPGYKSIQVAGWHMASRRHCQSARESEMRGVPGYETLIFLDFELVPAARRLRRGGQAVAIGGRAFDLLVLLATHAGEVLSKRALMQGVWPNTVVEDVNLRAQVVNLRKVLGGGGDCPWLVNVAGQGYCFTAPVRRPSMRYGADDGWQEEAREVRELRAPARAGAAALGA</sequence>
<dbReference type="EMBL" id="CP029343">
    <property type="protein sequence ID" value="AWL03695.1"/>
    <property type="molecule type" value="Genomic_DNA"/>
</dbReference>
<dbReference type="CDD" id="cd00383">
    <property type="entry name" value="trans_reg_C"/>
    <property type="match status" value="1"/>
</dbReference>